<keyword evidence="8" id="KW-0847">Vitamin C</keyword>
<keyword evidence="16" id="KW-1185">Reference proteome</keyword>
<evidence type="ECO:0000256" key="5">
    <source>
        <dbReference type="ARBA" id="ARBA00012269"/>
    </source>
</evidence>
<gene>
    <name evidence="15" type="ORF">SNE40_020218</name>
</gene>
<dbReference type="Pfam" id="PF13640">
    <property type="entry name" value="2OG-FeII_Oxy_3"/>
    <property type="match status" value="1"/>
</dbReference>
<sequence>MLAGMKILVVLLACVANMVECEMFTSMAHLQTALYAERDIALTLRQYIDMEEKRLEKLKSIANDFASHSNEALKNPDGTLGNPVSAFLYVKRFTLDWDKDIEPILQNNTFTTMLQQIKFLKQDLPTYEDLSGAAAALLRLQDTYQLDTAKIASGELGKTKCAELSANDCYEIGRLSYNDEDFYHTTLWMQEAIERIQADINSTLSKSTVLDYLAFALYRQGNIQHALSLTNELLKIDPYHERARNNRGYYQRMIKEESKSRKMGDDGEGIAQEIKNKRHIDDYRNSNEFLTYESLCRGERTQKVKDEEKLSCRYKHNNHPLLLLRPAKEEDVHLDPWIVIYHDAMLDGEIQTIKQIATPKLNRATVQNAKTGALETANYRISKSAWLKDDDDEVVHRVNKRIEAITGLTLKTAEELQIANYGLGGHYEPHFDFARKEEKDAFKSLGTGNRIATFLFYMSDVEAGGATVFPYIGVKLFPKKGAAAFWYNLYKSGEGIYNTRHAACPVLVGVKWVSNKWIHERGQEFLRPCGKKFEE</sequence>
<dbReference type="Gene3D" id="2.60.120.620">
    <property type="entry name" value="q2cbj1_9rhob like domain"/>
    <property type="match status" value="1"/>
</dbReference>
<evidence type="ECO:0000256" key="3">
    <source>
        <dbReference type="ARBA" id="ARBA00004319"/>
    </source>
</evidence>
<keyword evidence="9" id="KW-0223">Dioxygenase</keyword>
<dbReference type="InterPro" id="IPR011990">
    <property type="entry name" value="TPR-like_helical_dom_sf"/>
</dbReference>
<dbReference type="EMBL" id="JAZGQO010000015">
    <property type="protein sequence ID" value="KAK6169101.1"/>
    <property type="molecule type" value="Genomic_DNA"/>
</dbReference>
<dbReference type="InterPro" id="IPR045054">
    <property type="entry name" value="P4HA-like"/>
</dbReference>
<proteinExistence type="inferred from homology"/>
<dbReference type="GO" id="GO:0005788">
    <property type="term" value="C:endoplasmic reticulum lumen"/>
    <property type="evidence" value="ECO:0007669"/>
    <property type="project" value="UniProtKB-SubCell"/>
</dbReference>
<dbReference type="FunFam" id="1.25.40.10:FF:000006">
    <property type="entry name" value="Prolyl 4-hydroxylase subunit alpha 2"/>
    <property type="match status" value="1"/>
</dbReference>
<evidence type="ECO:0000256" key="10">
    <source>
        <dbReference type="ARBA" id="ARBA00023002"/>
    </source>
</evidence>
<evidence type="ECO:0000256" key="4">
    <source>
        <dbReference type="ARBA" id="ARBA00006511"/>
    </source>
</evidence>
<comment type="subcellular location">
    <subcellularLocation>
        <location evidence="3">Endoplasmic reticulum lumen</location>
    </subcellularLocation>
</comment>
<dbReference type="InterPro" id="IPR005123">
    <property type="entry name" value="Oxoglu/Fe-dep_dioxygenase_dom"/>
</dbReference>
<dbReference type="AlphaFoldDB" id="A0AAN8GDT3"/>
<dbReference type="PANTHER" id="PTHR10869">
    <property type="entry name" value="PROLYL 4-HYDROXYLASE ALPHA SUBUNIT"/>
    <property type="match status" value="1"/>
</dbReference>
<dbReference type="GO" id="GO:0005506">
    <property type="term" value="F:iron ion binding"/>
    <property type="evidence" value="ECO:0007669"/>
    <property type="project" value="InterPro"/>
</dbReference>
<dbReference type="InterPro" id="IPR013547">
    <property type="entry name" value="P4H_N"/>
</dbReference>
<keyword evidence="12" id="KW-0325">Glycoprotein</keyword>
<dbReference type="Gene3D" id="6.10.140.1460">
    <property type="match status" value="1"/>
</dbReference>
<accession>A0AAN8GDT3</accession>
<dbReference type="InterPro" id="IPR044862">
    <property type="entry name" value="Pro_4_hyd_alph_FE2OG_OXY"/>
</dbReference>
<feature type="domain" description="Fe2OG dioxygenase" evidence="14">
    <location>
        <begin position="412"/>
        <end position="520"/>
    </location>
</feature>
<dbReference type="InterPro" id="IPR006620">
    <property type="entry name" value="Pro_4_hyd_alph"/>
</dbReference>
<dbReference type="Proteomes" id="UP001347796">
    <property type="component" value="Unassembled WGS sequence"/>
</dbReference>
<dbReference type="PROSITE" id="PS51471">
    <property type="entry name" value="FE2OG_OXY"/>
    <property type="match status" value="1"/>
</dbReference>
<dbReference type="PANTHER" id="PTHR10869:SF244">
    <property type="entry name" value="PROLYL 4-HYDROXYLASE SUBUNIT ALPHA-2"/>
    <property type="match status" value="1"/>
</dbReference>
<keyword evidence="7" id="KW-0256">Endoplasmic reticulum</keyword>
<keyword evidence="11" id="KW-0408">Iron</keyword>
<evidence type="ECO:0000256" key="12">
    <source>
        <dbReference type="ARBA" id="ARBA00023180"/>
    </source>
</evidence>
<evidence type="ECO:0000256" key="8">
    <source>
        <dbReference type="ARBA" id="ARBA00022896"/>
    </source>
</evidence>
<dbReference type="GO" id="GO:0031418">
    <property type="term" value="F:L-ascorbic acid binding"/>
    <property type="evidence" value="ECO:0007669"/>
    <property type="project" value="UniProtKB-KW"/>
</dbReference>
<name>A0AAN8GDT3_PATCE</name>
<evidence type="ECO:0000256" key="1">
    <source>
        <dbReference type="ARBA" id="ARBA00001961"/>
    </source>
</evidence>
<reference evidence="15 16" key="1">
    <citation type="submission" date="2024-01" db="EMBL/GenBank/DDBJ databases">
        <title>The genome of the rayed Mediterranean limpet Patella caerulea (Linnaeus, 1758).</title>
        <authorList>
            <person name="Anh-Thu Weber A."/>
            <person name="Halstead-Nussloch G."/>
        </authorList>
    </citation>
    <scope>NUCLEOTIDE SEQUENCE [LARGE SCALE GENOMIC DNA]</scope>
    <source>
        <strain evidence="15">AATW-2023a</strain>
        <tissue evidence="15">Whole specimen</tissue>
    </source>
</reference>
<dbReference type="SMART" id="SM00702">
    <property type="entry name" value="P4Hc"/>
    <property type="match status" value="1"/>
</dbReference>
<evidence type="ECO:0000256" key="9">
    <source>
        <dbReference type="ARBA" id="ARBA00022964"/>
    </source>
</evidence>
<evidence type="ECO:0000256" key="7">
    <source>
        <dbReference type="ARBA" id="ARBA00022824"/>
    </source>
</evidence>
<dbReference type="EC" id="1.14.11.2" evidence="5"/>
<evidence type="ECO:0000256" key="13">
    <source>
        <dbReference type="SAM" id="SignalP"/>
    </source>
</evidence>
<evidence type="ECO:0000259" key="14">
    <source>
        <dbReference type="PROSITE" id="PS51471"/>
    </source>
</evidence>
<comment type="function">
    <text evidence="2">Catalyzes the post-translational formation of 4-hydroxyproline in -Xaa-Pro-Gly- sequences in collagens and other proteins.</text>
</comment>
<evidence type="ECO:0000313" key="15">
    <source>
        <dbReference type="EMBL" id="KAK6169101.1"/>
    </source>
</evidence>
<feature type="signal peptide" evidence="13">
    <location>
        <begin position="1"/>
        <end position="21"/>
    </location>
</feature>
<comment type="caution">
    <text evidence="15">The sequence shown here is derived from an EMBL/GenBank/DDBJ whole genome shotgun (WGS) entry which is preliminary data.</text>
</comment>
<dbReference type="Gene3D" id="1.25.40.10">
    <property type="entry name" value="Tetratricopeptide repeat domain"/>
    <property type="match status" value="1"/>
</dbReference>
<comment type="cofactor">
    <cofactor evidence="1">
        <name>L-ascorbate</name>
        <dbReference type="ChEBI" id="CHEBI:38290"/>
    </cofactor>
</comment>
<protein>
    <recommendedName>
        <fullName evidence="5">procollagen-proline 4-dioxygenase</fullName>
        <ecNumber evidence="5">1.14.11.2</ecNumber>
    </recommendedName>
</protein>
<keyword evidence="13" id="KW-0732">Signal</keyword>
<evidence type="ECO:0000256" key="6">
    <source>
        <dbReference type="ARBA" id="ARBA00022723"/>
    </source>
</evidence>
<dbReference type="InterPro" id="IPR059068">
    <property type="entry name" value="TPR_P4H"/>
</dbReference>
<evidence type="ECO:0000256" key="2">
    <source>
        <dbReference type="ARBA" id="ARBA00002035"/>
    </source>
</evidence>
<dbReference type="GO" id="GO:0004656">
    <property type="term" value="F:procollagen-proline 4-dioxygenase activity"/>
    <property type="evidence" value="ECO:0007669"/>
    <property type="project" value="UniProtKB-EC"/>
</dbReference>
<evidence type="ECO:0000256" key="11">
    <source>
        <dbReference type="ARBA" id="ARBA00023004"/>
    </source>
</evidence>
<evidence type="ECO:0000313" key="16">
    <source>
        <dbReference type="Proteomes" id="UP001347796"/>
    </source>
</evidence>
<dbReference type="SUPFAM" id="SSF48452">
    <property type="entry name" value="TPR-like"/>
    <property type="match status" value="1"/>
</dbReference>
<organism evidence="15 16">
    <name type="scientific">Patella caerulea</name>
    <name type="common">Rayed Mediterranean limpet</name>
    <dbReference type="NCBI Taxonomy" id="87958"/>
    <lineage>
        <taxon>Eukaryota</taxon>
        <taxon>Metazoa</taxon>
        <taxon>Spiralia</taxon>
        <taxon>Lophotrochozoa</taxon>
        <taxon>Mollusca</taxon>
        <taxon>Gastropoda</taxon>
        <taxon>Patellogastropoda</taxon>
        <taxon>Patelloidea</taxon>
        <taxon>Patellidae</taxon>
        <taxon>Patella</taxon>
    </lineage>
</organism>
<dbReference type="FunFam" id="2.60.120.620:FF:000001">
    <property type="entry name" value="Prolyl 4-hydroxylase subunit alpha 2"/>
    <property type="match status" value="1"/>
</dbReference>
<dbReference type="Pfam" id="PF08336">
    <property type="entry name" value="P4Ha_N"/>
    <property type="match status" value="1"/>
</dbReference>
<keyword evidence="6" id="KW-0479">Metal-binding</keyword>
<keyword evidence="10" id="KW-0560">Oxidoreductase</keyword>
<feature type="chain" id="PRO_5043003719" description="procollagen-proline 4-dioxygenase" evidence="13">
    <location>
        <begin position="22"/>
        <end position="535"/>
    </location>
</feature>
<dbReference type="Pfam" id="PF23558">
    <property type="entry name" value="TPR_P4H"/>
    <property type="match status" value="1"/>
</dbReference>
<comment type="similarity">
    <text evidence="4">Belongs to the P4HA family.</text>
</comment>